<reference evidence="1" key="1">
    <citation type="submission" date="2013-04" db="EMBL/GenBank/DDBJ databases">
        <title>The genome sequencing project of 58 acetic acid bacteria.</title>
        <authorList>
            <person name="Okamoto-Kainuma A."/>
            <person name="Ishikawa M."/>
            <person name="Umino S."/>
            <person name="Koizumi Y."/>
            <person name="Shiwa Y."/>
            <person name="Yoshikawa H."/>
            <person name="Matsutani M."/>
            <person name="Matsushita K."/>
        </authorList>
    </citation>
    <scope>NUCLEOTIDE SEQUENCE</scope>
    <source>
        <strain evidence="1">DSM 15669</strain>
    </source>
</reference>
<name>A0ABQ0P039_9PROT</name>
<accession>A0ABQ0P039</accession>
<dbReference type="Proteomes" id="UP001062901">
    <property type="component" value="Unassembled WGS sequence"/>
</dbReference>
<gene>
    <name evidence="1" type="ORF">AA15669_1562</name>
</gene>
<evidence type="ECO:0000313" key="2">
    <source>
        <dbReference type="Proteomes" id="UP001062901"/>
    </source>
</evidence>
<evidence type="ECO:0000313" key="1">
    <source>
        <dbReference type="EMBL" id="GBQ07852.1"/>
    </source>
</evidence>
<sequence length="57" mass="5871">MAEEGTTLLADKFDTNALLAGILRVENGLADVEGGIEDVITAVKEKKPATAQVNSAA</sequence>
<comment type="caution">
    <text evidence="1">The sequence shown here is derived from an EMBL/GenBank/DDBJ whole genome shotgun (WGS) entry which is preliminary data.</text>
</comment>
<protein>
    <submittedName>
        <fullName evidence="1">Uncharacterized protein</fullName>
    </submittedName>
</protein>
<organism evidence="1 2">
    <name type="scientific">Saccharibacter floricola DSM 15669</name>
    <dbReference type="NCBI Taxonomy" id="1123227"/>
    <lineage>
        <taxon>Bacteria</taxon>
        <taxon>Pseudomonadati</taxon>
        <taxon>Pseudomonadota</taxon>
        <taxon>Alphaproteobacteria</taxon>
        <taxon>Acetobacterales</taxon>
        <taxon>Acetobacteraceae</taxon>
        <taxon>Saccharibacter</taxon>
    </lineage>
</organism>
<proteinExistence type="predicted"/>
<keyword evidence="2" id="KW-1185">Reference proteome</keyword>
<dbReference type="EMBL" id="BAQD01000043">
    <property type="protein sequence ID" value="GBQ07852.1"/>
    <property type="molecule type" value="Genomic_DNA"/>
</dbReference>
<dbReference type="RefSeq" id="WP_018979378.1">
    <property type="nucleotide sequence ID" value="NZ_BAQD01000043.1"/>
</dbReference>